<gene>
    <name evidence="2" type="ORF">DFQ27_003471</name>
</gene>
<dbReference type="AlphaFoldDB" id="A0A9P6Q4R0"/>
<dbReference type="Proteomes" id="UP000807716">
    <property type="component" value="Unassembled WGS sequence"/>
</dbReference>
<dbReference type="PANTHER" id="PTHR43328:SF1">
    <property type="entry name" value="N-ACETYLTRANSFERASE DOMAIN-CONTAINING PROTEIN"/>
    <property type="match status" value="1"/>
</dbReference>
<dbReference type="PANTHER" id="PTHR43328">
    <property type="entry name" value="ACETYLTRANSFERASE-RELATED"/>
    <property type="match status" value="1"/>
</dbReference>
<evidence type="ECO:0000313" key="2">
    <source>
        <dbReference type="EMBL" id="KAG0260573.1"/>
    </source>
</evidence>
<organism evidence="2 3">
    <name type="scientific">Actinomortierella ambigua</name>
    <dbReference type="NCBI Taxonomy" id="1343610"/>
    <lineage>
        <taxon>Eukaryota</taxon>
        <taxon>Fungi</taxon>
        <taxon>Fungi incertae sedis</taxon>
        <taxon>Mucoromycota</taxon>
        <taxon>Mortierellomycotina</taxon>
        <taxon>Mortierellomycetes</taxon>
        <taxon>Mortierellales</taxon>
        <taxon>Mortierellaceae</taxon>
        <taxon>Actinomortierella</taxon>
    </lineage>
</organism>
<dbReference type="OrthoDB" id="630895at2759"/>
<dbReference type="EMBL" id="JAAAJB010000244">
    <property type="protein sequence ID" value="KAG0260573.1"/>
    <property type="molecule type" value="Genomic_DNA"/>
</dbReference>
<dbReference type="GO" id="GO:0016747">
    <property type="term" value="F:acyltransferase activity, transferring groups other than amino-acyl groups"/>
    <property type="evidence" value="ECO:0007669"/>
    <property type="project" value="InterPro"/>
</dbReference>
<reference evidence="2" key="1">
    <citation type="journal article" date="2020" name="Fungal Divers.">
        <title>Resolving the Mortierellaceae phylogeny through synthesis of multi-gene phylogenetics and phylogenomics.</title>
        <authorList>
            <person name="Vandepol N."/>
            <person name="Liber J."/>
            <person name="Desiro A."/>
            <person name="Na H."/>
            <person name="Kennedy M."/>
            <person name="Barry K."/>
            <person name="Grigoriev I.V."/>
            <person name="Miller A.N."/>
            <person name="O'Donnell K."/>
            <person name="Stajich J.E."/>
            <person name="Bonito G."/>
        </authorList>
    </citation>
    <scope>NUCLEOTIDE SEQUENCE</scope>
    <source>
        <strain evidence="2">BC1065</strain>
    </source>
</reference>
<accession>A0A9P6Q4R0</accession>
<proteinExistence type="predicted"/>
<evidence type="ECO:0000313" key="3">
    <source>
        <dbReference type="Proteomes" id="UP000807716"/>
    </source>
</evidence>
<dbReference type="SUPFAM" id="SSF55729">
    <property type="entry name" value="Acyl-CoA N-acyltransferases (Nat)"/>
    <property type="match status" value="1"/>
</dbReference>
<dbReference type="InterPro" id="IPR016181">
    <property type="entry name" value="Acyl_CoA_acyltransferase"/>
</dbReference>
<feature type="domain" description="N-acetyltransferase" evidence="1">
    <location>
        <begin position="39"/>
        <end position="211"/>
    </location>
</feature>
<evidence type="ECO:0000259" key="1">
    <source>
        <dbReference type="PROSITE" id="PS51186"/>
    </source>
</evidence>
<keyword evidence="3" id="KW-1185">Reference proteome</keyword>
<dbReference type="InterPro" id="IPR000182">
    <property type="entry name" value="GNAT_dom"/>
</dbReference>
<comment type="caution">
    <text evidence="2">The sequence shown here is derived from an EMBL/GenBank/DDBJ whole genome shotgun (WGS) entry which is preliminary data.</text>
</comment>
<dbReference type="Gene3D" id="3.40.630.30">
    <property type="match status" value="1"/>
</dbReference>
<dbReference type="Pfam" id="PF13302">
    <property type="entry name" value="Acetyltransf_3"/>
    <property type="match status" value="1"/>
</dbReference>
<dbReference type="PROSITE" id="PS51186">
    <property type="entry name" value="GNAT"/>
    <property type="match status" value="1"/>
</dbReference>
<sequence length="230" mass="26392">MQQLHSHQRAQVDNLTSEEYQLVLALHDRSPPQWLTPTIQVGPLLPSDKDELMRHLNDPRVYTYLLGPPHPYKSEDADWWIHHRGARMLEDGTLLHYVFRDMNKQGKLIGAITIDSVNDDNLEGDDVGYWLSPEYHGHGLMARAAKILVQDVSINKLGKRKFNAFAFEGNWASRRTLERLGMSLCPEMGKNVDKDGATIPCWRLRMFLSDEDVAKREKVEWATPAPHLVC</sequence>
<protein>
    <recommendedName>
        <fullName evidence="1">N-acetyltransferase domain-containing protein</fullName>
    </recommendedName>
</protein>
<name>A0A9P6Q4R0_9FUNG</name>